<sequence length="78" mass="8618">MSSQSNLSFEELSKDPTLLMCHAQPDKSLQGWEEACYNPQQDTIDLSTCEKTTIMGKTITSVGPNCTRLCDPTSVVFD</sequence>
<keyword evidence="2" id="KW-1185">Reference proteome</keyword>
<dbReference type="AlphaFoldDB" id="A0A284RDJ3"/>
<protein>
    <submittedName>
        <fullName evidence="1">Uncharacterized protein</fullName>
    </submittedName>
</protein>
<accession>A0A284RDJ3</accession>
<organism evidence="1 2">
    <name type="scientific">Armillaria ostoyae</name>
    <name type="common">Armillaria root rot fungus</name>
    <dbReference type="NCBI Taxonomy" id="47428"/>
    <lineage>
        <taxon>Eukaryota</taxon>
        <taxon>Fungi</taxon>
        <taxon>Dikarya</taxon>
        <taxon>Basidiomycota</taxon>
        <taxon>Agaricomycotina</taxon>
        <taxon>Agaricomycetes</taxon>
        <taxon>Agaricomycetidae</taxon>
        <taxon>Agaricales</taxon>
        <taxon>Marasmiineae</taxon>
        <taxon>Physalacriaceae</taxon>
        <taxon>Armillaria</taxon>
    </lineage>
</organism>
<reference evidence="2" key="1">
    <citation type="journal article" date="2017" name="Nat. Ecol. Evol.">
        <title>Genome expansion and lineage-specific genetic innovations in the forest pathogenic fungi Armillaria.</title>
        <authorList>
            <person name="Sipos G."/>
            <person name="Prasanna A.N."/>
            <person name="Walter M.C."/>
            <person name="O'Connor E."/>
            <person name="Balint B."/>
            <person name="Krizsan K."/>
            <person name="Kiss B."/>
            <person name="Hess J."/>
            <person name="Varga T."/>
            <person name="Slot J."/>
            <person name="Riley R."/>
            <person name="Boka B."/>
            <person name="Rigling D."/>
            <person name="Barry K."/>
            <person name="Lee J."/>
            <person name="Mihaltcheva S."/>
            <person name="LaButti K."/>
            <person name="Lipzen A."/>
            <person name="Waldron R."/>
            <person name="Moloney N.M."/>
            <person name="Sperisen C."/>
            <person name="Kredics L."/>
            <person name="Vagvoelgyi C."/>
            <person name="Patrignani A."/>
            <person name="Fitzpatrick D."/>
            <person name="Nagy I."/>
            <person name="Doyle S."/>
            <person name="Anderson J.B."/>
            <person name="Grigoriev I.V."/>
            <person name="Gueldener U."/>
            <person name="Muensterkoetter M."/>
            <person name="Nagy L.G."/>
        </authorList>
    </citation>
    <scope>NUCLEOTIDE SEQUENCE [LARGE SCALE GENOMIC DNA]</scope>
    <source>
        <strain evidence="2">C18/9</strain>
    </source>
</reference>
<evidence type="ECO:0000313" key="1">
    <source>
        <dbReference type="EMBL" id="SJL06839.1"/>
    </source>
</evidence>
<gene>
    <name evidence="1" type="ORF">ARMOST_10181</name>
</gene>
<proteinExistence type="predicted"/>
<dbReference type="Proteomes" id="UP000219338">
    <property type="component" value="Unassembled WGS sequence"/>
</dbReference>
<name>A0A284RDJ3_ARMOS</name>
<dbReference type="EMBL" id="FUEG01000007">
    <property type="protein sequence ID" value="SJL06839.1"/>
    <property type="molecule type" value="Genomic_DNA"/>
</dbReference>
<evidence type="ECO:0000313" key="2">
    <source>
        <dbReference type="Proteomes" id="UP000219338"/>
    </source>
</evidence>